<organism evidence="1 2">
    <name type="scientific">Naganishia cerealis</name>
    <dbReference type="NCBI Taxonomy" id="610337"/>
    <lineage>
        <taxon>Eukaryota</taxon>
        <taxon>Fungi</taxon>
        <taxon>Dikarya</taxon>
        <taxon>Basidiomycota</taxon>
        <taxon>Agaricomycotina</taxon>
        <taxon>Tremellomycetes</taxon>
        <taxon>Filobasidiales</taxon>
        <taxon>Filobasidiaceae</taxon>
        <taxon>Naganishia</taxon>
    </lineage>
</organism>
<comment type="caution">
    <text evidence="1">The sequence shown here is derived from an EMBL/GenBank/DDBJ whole genome shotgun (WGS) entry which is preliminary data.</text>
</comment>
<name>A0ACC2VII5_9TREE</name>
<protein>
    <submittedName>
        <fullName evidence="1">Uncharacterized protein</fullName>
    </submittedName>
</protein>
<dbReference type="EMBL" id="JASBWR010000072">
    <property type="protein sequence ID" value="KAJ9098953.1"/>
    <property type="molecule type" value="Genomic_DNA"/>
</dbReference>
<evidence type="ECO:0000313" key="2">
    <source>
        <dbReference type="Proteomes" id="UP001241377"/>
    </source>
</evidence>
<dbReference type="Proteomes" id="UP001241377">
    <property type="component" value="Unassembled WGS sequence"/>
</dbReference>
<evidence type="ECO:0000313" key="1">
    <source>
        <dbReference type="EMBL" id="KAJ9098953.1"/>
    </source>
</evidence>
<keyword evidence="2" id="KW-1185">Reference proteome</keyword>
<reference evidence="1" key="1">
    <citation type="submission" date="2023-04" db="EMBL/GenBank/DDBJ databases">
        <title>Draft Genome sequencing of Naganishia species isolated from polar environments using Oxford Nanopore Technology.</title>
        <authorList>
            <person name="Leo P."/>
            <person name="Venkateswaran K."/>
        </authorList>
    </citation>
    <scope>NUCLEOTIDE SEQUENCE</scope>
    <source>
        <strain evidence="1">MNA-CCFEE 5261</strain>
    </source>
</reference>
<gene>
    <name evidence="1" type="ORF">QFC19_006177</name>
</gene>
<proteinExistence type="predicted"/>
<accession>A0ACC2VII5</accession>
<sequence length="125" mass="13778">MLTGHLNTPLNDTGRSQAQTVAERLIDEEGVRFDKAFSSDSDRASDVSCPAAVLVQLIENVNRSRGLWLFALACWQKARKLLPTALWCCYLDNDEADVRHLPIDSACYPRETGHGCDVAGTGRIT</sequence>